<organism evidence="2 3">
    <name type="scientific">Limimaricola pyoseonensis</name>
    <dbReference type="NCBI Taxonomy" id="521013"/>
    <lineage>
        <taxon>Bacteria</taxon>
        <taxon>Pseudomonadati</taxon>
        <taxon>Pseudomonadota</taxon>
        <taxon>Alphaproteobacteria</taxon>
        <taxon>Rhodobacterales</taxon>
        <taxon>Paracoccaceae</taxon>
        <taxon>Limimaricola</taxon>
    </lineage>
</organism>
<evidence type="ECO:0000313" key="2">
    <source>
        <dbReference type="EMBL" id="SDF31224.1"/>
    </source>
</evidence>
<feature type="transmembrane region" description="Helical" evidence="1">
    <location>
        <begin position="333"/>
        <end position="352"/>
    </location>
</feature>
<dbReference type="EMBL" id="FNAT01000010">
    <property type="protein sequence ID" value="SDF31224.1"/>
    <property type="molecule type" value="Genomic_DNA"/>
</dbReference>
<dbReference type="PANTHER" id="PTHR32309:SF31">
    <property type="entry name" value="CAPSULAR EXOPOLYSACCHARIDE FAMILY"/>
    <property type="match status" value="1"/>
</dbReference>
<keyword evidence="3" id="KW-1185">Reference proteome</keyword>
<keyword evidence="1" id="KW-0812">Transmembrane</keyword>
<dbReference type="OrthoDB" id="7642308at2"/>
<keyword evidence="1" id="KW-1133">Transmembrane helix</keyword>
<accession>A0A1G7K2J0</accession>
<proteinExistence type="predicted"/>
<dbReference type="STRING" id="521013.SAMN04488567_0095"/>
<reference evidence="3" key="1">
    <citation type="submission" date="2016-10" db="EMBL/GenBank/DDBJ databases">
        <authorList>
            <person name="Varghese N."/>
            <person name="Submissions S."/>
        </authorList>
    </citation>
    <scope>NUCLEOTIDE SEQUENCE [LARGE SCALE GENOMIC DNA]</scope>
    <source>
        <strain evidence="3">DSM 21424</strain>
    </source>
</reference>
<protein>
    <submittedName>
        <fullName evidence="2">Uncharacterized protein involved in exopolysaccharide biosynthesis</fullName>
    </submittedName>
</protein>
<dbReference type="PANTHER" id="PTHR32309">
    <property type="entry name" value="TYROSINE-PROTEIN KINASE"/>
    <property type="match status" value="1"/>
</dbReference>
<dbReference type="Proteomes" id="UP000198922">
    <property type="component" value="Unassembled WGS sequence"/>
</dbReference>
<name>A0A1G7K2J0_9RHOB</name>
<evidence type="ECO:0000313" key="3">
    <source>
        <dbReference type="Proteomes" id="UP000198922"/>
    </source>
</evidence>
<dbReference type="AlphaFoldDB" id="A0A1G7K2J0"/>
<keyword evidence="1" id="KW-0472">Membrane</keyword>
<feature type="transmembrane region" description="Helical" evidence="1">
    <location>
        <begin position="18"/>
        <end position="37"/>
    </location>
</feature>
<feature type="transmembrane region" description="Helical" evidence="1">
    <location>
        <begin position="392"/>
        <end position="410"/>
    </location>
</feature>
<evidence type="ECO:0000256" key="1">
    <source>
        <dbReference type="SAM" id="Phobius"/>
    </source>
</evidence>
<dbReference type="RefSeq" id="WP_090114769.1">
    <property type="nucleotide sequence ID" value="NZ_FNAT01000010.1"/>
</dbReference>
<dbReference type="InterPro" id="IPR050445">
    <property type="entry name" value="Bact_polysacc_biosynth/exp"/>
</dbReference>
<sequence length="418" mass="45596">MLQLASLRDLRGMLRRRFWVMVLVALLGLPLVLWVAVNRPPSFEAIAVIQIEAPRVALGAEPAGGAAQIDLIEQQVMARDSLLGLADRLGLFPEAPPIERLSKMREAVEIEKIVDPAQSWRPDVVPSGLRITAELGEAQAAADLANAVLDQVLEAGQSRSAGRAERTLAFFEAEEARLGELLARQEAEFARFQEENFDSLPANLDAQREQLARLAAQRIEIEQQLIALETGSDRLRAEELERRRALLERQRGLIADGVAQIETALAAAPETERRFNAYARRRDQLQSELSAVTARRTDAAMARELERREETARFEVLESAVAPDYGQSSRRRIAVLGALGVGLAALGLALSLEAVNPTIRTAAQLERALGVRPVVVIPELNPRQGGRGRGRAAAFVAVLATAILGLWAMVSRRPAGPA</sequence>
<gene>
    <name evidence="2" type="ORF">SAMN04488567_0095</name>
</gene>